<dbReference type="InterPro" id="IPR004358">
    <property type="entry name" value="Sig_transdc_His_kin-like_C"/>
</dbReference>
<protein>
    <recommendedName>
        <fullName evidence="2">histidine kinase</fullName>
        <ecNumber evidence="2">2.7.13.3</ecNumber>
    </recommendedName>
</protein>
<dbReference type="PROSITE" id="PS50109">
    <property type="entry name" value="HIS_KIN"/>
    <property type="match status" value="1"/>
</dbReference>
<keyword evidence="5 11" id="KW-0418">Kinase</keyword>
<dbReference type="SMART" id="SM00388">
    <property type="entry name" value="HisKA"/>
    <property type="match status" value="1"/>
</dbReference>
<evidence type="ECO:0000256" key="3">
    <source>
        <dbReference type="ARBA" id="ARBA00022553"/>
    </source>
</evidence>
<dbReference type="InterPro" id="IPR036890">
    <property type="entry name" value="HATPase_C_sf"/>
</dbReference>
<dbReference type="RefSeq" id="WP_109763964.1">
    <property type="nucleotide sequence ID" value="NZ_QGGU01000008.1"/>
</dbReference>
<feature type="domain" description="Histidine kinase" evidence="10">
    <location>
        <begin position="215"/>
        <end position="421"/>
    </location>
</feature>
<proteinExistence type="predicted"/>
<dbReference type="EMBL" id="QGGU01000008">
    <property type="protein sequence ID" value="PWK49163.1"/>
    <property type="molecule type" value="Genomic_DNA"/>
</dbReference>
<evidence type="ECO:0000256" key="2">
    <source>
        <dbReference type="ARBA" id="ARBA00012438"/>
    </source>
</evidence>
<dbReference type="CDD" id="cd00082">
    <property type="entry name" value="HisKA"/>
    <property type="match status" value="1"/>
</dbReference>
<dbReference type="EC" id="2.7.13.3" evidence="2"/>
<dbReference type="PRINTS" id="PR00344">
    <property type="entry name" value="BCTRLSENSOR"/>
</dbReference>
<dbReference type="Gene3D" id="3.30.565.10">
    <property type="entry name" value="Histidine kinase-like ATPase, C-terminal domain"/>
    <property type="match status" value="1"/>
</dbReference>
<dbReference type="SUPFAM" id="SSF55785">
    <property type="entry name" value="PYP-like sensor domain (PAS domain)"/>
    <property type="match status" value="1"/>
</dbReference>
<evidence type="ECO:0000313" key="12">
    <source>
        <dbReference type="Proteomes" id="UP000245790"/>
    </source>
</evidence>
<dbReference type="GO" id="GO:0004721">
    <property type="term" value="F:phosphoprotein phosphatase activity"/>
    <property type="evidence" value="ECO:0007669"/>
    <property type="project" value="TreeGrafter"/>
</dbReference>
<reference evidence="11 12" key="1">
    <citation type="submission" date="2018-05" db="EMBL/GenBank/DDBJ databases">
        <title>Genomic Encyclopedia of Type Strains, Phase IV (KMG-IV): sequencing the most valuable type-strain genomes for metagenomic binning, comparative biology and taxonomic classification.</title>
        <authorList>
            <person name="Goeker M."/>
        </authorList>
    </citation>
    <scope>NUCLEOTIDE SEQUENCE [LARGE SCALE GENOMIC DNA]</scope>
    <source>
        <strain evidence="11 12">DSM 25350</strain>
    </source>
</reference>
<accession>A0A316FLL8</accession>
<dbReference type="InterPro" id="IPR003661">
    <property type="entry name" value="HisK_dim/P_dom"/>
</dbReference>
<dbReference type="Gene3D" id="1.10.287.130">
    <property type="match status" value="1"/>
</dbReference>
<keyword evidence="8" id="KW-0175">Coiled coil</keyword>
<dbReference type="PANTHER" id="PTHR45453:SF1">
    <property type="entry name" value="PHOSPHATE REGULON SENSOR PROTEIN PHOR"/>
    <property type="match status" value="1"/>
</dbReference>
<evidence type="ECO:0000256" key="9">
    <source>
        <dbReference type="SAM" id="MobiDB-lite"/>
    </source>
</evidence>
<dbReference type="OrthoDB" id="9776727at2"/>
<feature type="compositionally biased region" description="Low complexity" evidence="9">
    <location>
        <begin position="18"/>
        <end position="34"/>
    </location>
</feature>
<dbReference type="InterPro" id="IPR050351">
    <property type="entry name" value="BphY/WalK/GraS-like"/>
</dbReference>
<keyword evidence="7" id="KW-0472">Membrane</keyword>
<comment type="catalytic activity">
    <reaction evidence="1">
        <text>ATP + protein L-histidine = ADP + protein N-phospho-L-histidine.</text>
        <dbReference type="EC" id="2.7.13.3"/>
    </reaction>
</comment>
<dbReference type="SUPFAM" id="SSF47384">
    <property type="entry name" value="Homodimeric domain of signal transducing histidine kinase"/>
    <property type="match status" value="1"/>
</dbReference>
<name>A0A316FLL8_9GAMM</name>
<dbReference type="InterPro" id="IPR003594">
    <property type="entry name" value="HATPase_dom"/>
</dbReference>
<evidence type="ECO:0000313" key="11">
    <source>
        <dbReference type="EMBL" id="PWK49163.1"/>
    </source>
</evidence>
<dbReference type="AlphaFoldDB" id="A0A316FLL8"/>
<keyword evidence="3" id="KW-0597">Phosphoprotein</keyword>
<dbReference type="SMART" id="SM00091">
    <property type="entry name" value="PAS"/>
    <property type="match status" value="1"/>
</dbReference>
<feature type="region of interest" description="Disordered" evidence="9">
    <location>
        <begin position="1"/>
        <end position="38"/>
    </location>
</feature>
<dbReference type="PANTHER" id="PTHR45453">
    <property type="entry name" value="PHOSPHATE REGULON SENSOR PROTEIN PHOR"/>
    <property type="match status" value="1"/>
</dbReference>
<comment type="caution">
    <text evidence="11">The sequence shown here is derived from an EMBL/GenBank/DDBJ whole genome shotgun (WGS) entry which is preliminary data.</text>
</comment>
<dbReference type="InterPro" id="IPR036097">
    <property type="entry name" value="HisK_dim/P_sf"/>
</dbReference>
<dbReference type="InterPro" id="IPR005467">
    <property type="entry name" value="His_kinase_dom"/>
</dbReference>
<evidence type="ECO:0000256" key="7">
    <source>
        <dbReference type="ARBA" id="ARBA00023136"/>
    </source>
</evidence>
<evidence type="ECO:0000256" key="4">
    <source>
        <dbReference type="ARBA" id="ARBA00022679"/>
    </source>
</evidence>
<dbReference type="SUPFAM" id="SSF55874">
    <property type="entry name" value="ATPase domain of HSP90 chaperone/DNA topoisomerase II/histidine kinase"/>
    <property type="match status" value="1"/>
</dbReference>
<evidence type="ECO:0000256" key="6">
    <source>
        <dbReference type="ARBA" id="ARBA00023012"/>
    </source>
</evidence>
<feature type="coiled-coil region" evidence="8">
    <location>
        <begin position="69"/>
        <end position="100"/>
    </location>
</feature>
<dbReference type="CDD" id="cd00075">
    <property type="entry name" value="HATPase"/>
    <property type="match status" value="1"/>
</dbReference>
<dbReference type="GO" id="GO:0005886">
    <property type="term" value="C:plasma membrane"/>
    <property type="evidence" value="ECO:0007669"/>
    <property type="project" value="TreeGrafter"/>
</dbReference>
<gene>
    <name evidence="11" type="ORF">C8D97_10872</name>
</gene>
<organism evidence="11 12">
    <name type="scientific">Pleionea mediterranea</name>
    <dbReference type="NCBI Taxonomy" id="523701"/>
    <lineage>
        <taxon>Bacteria</taxon>
        <taxon>Pseudomonadati</taxon>
        <taxon>Pseudomonadota</taxon>
        <taxon>Gammaproteobacteria</taxon>
        <taxon>Oceanospirillales</taxon>
        <taxon>Pleioneaceae</taxon>
        <taxon>Pleionea</taxon>
    </lineage>
</organism>
<keyword evidence="4" id="KW-0808">Transferase</keyword>
<dbReference type="GO" id="GO:0000155">
    <property type="term" value="F:phosphorelay sensor kinase activity"/>
    <property type="evidence" value="ECO:0007669"/>
    <property type="project" value="InterPro"/>
</dbReference>
<keyword evidence="12" id="KW-1185">Reference proteome</keyword>
<dbReference type="Pfam" id="PF02518">
    <property type="entry name" value="HATPase_c"/>
    <property type="match status" value="1"/>
</dbReference>
<dbReference type="GO" id="GO:0016036">
    <property type="term" value="P:cellular response to phosphate starvation"/>
    <property type="evidence" value="ECO:0007669"/>
    <property type="project" value="TreeGrafter"/>
</dbReference>
<evidence type="ECO:0000256" key="8">
    <source>
        <dbReference type="SAM" id="Coils"/>
    </source>
</evidence>
<dbReference type="Proteomes" id="UP000245790">
    <property type="component" value="Unassembled WGS sequence"/>
</dbReference>
<evidence type="ECO:0000256" key="1">
    <source>
        <dbReference type="ARBA" id="ARBA00000085"/>
    </source>
</evidence>
<keyword evidence="6" id="KW-0902">Two-component regulatory system</keyword>
<sequence>MPNPQRIKTSTDETSVTSGTSIFSKGNSSSKSINQTTASHAEANDLNIEHLQQAFQQFNRLSENFVHSYQDLEDQVESLADKLAREVSNKQHQLIEKEKAASRLQSLLSILPAGVVVIDEHGYVQDCNAVSVDLLGRPLLGEKWIAIIQRSFAPRLDDGHEVSLKDGRRVHIETRSLDYEPGQLIVLTDLTETRKLQDKVNQDKRLSSMGKMMASLAHQIRTPLSSALIYADGLSNTNMGKDKQKKFSEKLVSCLTHLDRHINDMLQFARSGGLQKSIKPCSEISQAVSQHATDHYPELIINNDTKHTFNVELNLDAVLSALSNIIDNGFQACEKNELAEVSLSITTQDNLIMFKVSDNGEGIEQKKIDKILDPFYTTKSGGTGLGLAVVHGAVKAHQGELNIQSEIGKGTDITLILYRAITLNAVEGSHHEH</sequence>
<dbReference type="CDD" id="cd00130">
    <property type="entry name" value="PAS"/>
    <property type="match status" value="1"/>
</dbReference>
<dbReference type="SMART" id="SM00387">
    <property type="entry name" value="HATPase_c"/>
    <property type="match status" value="1"/>
</dbReference>
<dbReference type="InterPro" id="IPR000014">
    <property type="entry name" value="PAS"/>
</dbReference>
<dbReference type="Pfam" id="PF00512">
    <property type="entry name" value="HisKA"/>
    <property type="match status" value="1"/>
</dbReference>
<evidence type="ECO:0000259" key="10">
    <source>
        <dbReference type="PROSITE" id="PS50109"/>
    </source>
</evidence>
<dbReference type="InterPro" id="IPR035965">
    <property type="entry name" value="PAS-like_dom_sf"/>
</dbReference>
<feature type="compositionally biased region" description="Polar residues" evidence="9">
    <location>
        <begin position="1"/>
        <end position="17"/>
    </location>
</feature>
<evidence type="ECO:0000256" key="5">
    <source>
        <dbReference type="ARBA" id="ARBA00022777"/>
    </source>
</evidence>